<name>A0AAN6U4N1_9PEZI</name>
<dbReference type="AlphaFoldDB" id="A0AAN6U4N1"/>
<evidence type="ECO:0000256" key="1">
    <source>
        <dbReference type="SAM" id="MobiDB-lite"/>
    </source>
</evidence>
<accession>A0AAN6U4N1</accession>
<keyword evidence="3" id="KW-1185">Reference proteome</keyword>
<protein>
    <submittedName>
        <fullName evidence="2">Uncharacterized protein</fullName>
    </submittedName>
</protein>
<proteinExistence type="predicted"/>
<feature type="compositionally biased region" description="Pro residues" evidence="1">
    <location>
        <begin position="123"/>
        <end position="132"/>
    </location>
</feature>
<reference evidence="2" key="2">
    <citation type="submission" date="2023-05" db="EMBL/GenBank/DDBJ databases">
        <authorList>
            <consortium name="Lawrence Berkeley National Laboratory"/>
            <person name="Steindorff A."/>
            <person name="Hensen N."/>
            <person name="Bonometti L."/>
            <person name="Westerberg I."/>
            <person name="Brannstrom I.O."/>
            <person name="Guillou S."/>
            <person name="Cros-Aarteil S."/>
            <person name="Calhoun S."/>
            <person name="Haridas S."/>
            <person name="Kuo A."/>
            <person name="Mondo S."/>
            <person name="Pangilinan J."/>
            <person name="Riley R."/>
            <person name="Labutti K."/>
            <person name="Andreopoulos B."/>
            <person name="Lipzen A."/>
            <person name="Chen C."/>
            <person name="Yanf M."/>
            <person name="Daum C."/>
            <person name="Ng V."/>
            <person name="Clum A."/>
            <person name="Ohm R."/>
            <person name="Martin F."/>
            <person name="Silar P."/>
            <person name="Natvig D."/>
            <person name="Lalanne C."/>
            <person name="Gautier V."/>
            <person name="Ament-Velasquez S.L."/>
            <person name="Kruys A."/>
            <person name="Hutchinson M.I."/>
            <person name="Powell A.J."/>
            <person name="Barry K."/>
            <person name="Miller A.N."/>
            <person name="Grigoriev I.V."/>
            <person name="Debuchy R."/>
            <person name="Gladieux P."/>
            <person name="Thoren M.H."/>
            <person name="Johannesson H."/>
        </authorList>
    </citation>
    <scope>NUCLEOTIDE SEQUENCE</scope>
    <source>
        <strain evidence="2">CBS 731.68</strain>
    </source>
</reference>
<organism evidence="2 3">
    <name type="scientific">Parathielavia appendiculata</name>
    <dbReference type="NCBI Taxonomy" id="2587402"/>
    <lineage>
        <taxon>Eukaryota</taxon>
        <taxon>Fungi</taxon>
        <taxon>Dikarya</taxon>
        <taxon>Ascomycota</taxon>
        <taxon>Pezizomycotina</taxon>
        <taxon>Sordariomycetes</taxon>
        <taxon>Sordariomycetidae</taxon>
        <taxon>Sordariales</taxon>
        <taxon>Chaetomiaceae</taxon>
        <taxon>Parathielavia</taxon>
    </lineage>
</organism>
<sequence length="217" mass="23585">MSSIRNQTLPIMRRIRSCNMQAPQEVPSTKGSETALAVQGAIPSRSCQDPSHNMNLGALRSLVLPNNRAALPWLLSAPASCTCCGEEKLRFCRRVRIRPLQKLQEAPQQGVESTGSTPKRFEPSPPSEPSSLPPLRCIRPASPDTPNTASPRSIATCCATVPSRLTLSSDPAPVSLDFPETAQLIHTSSKSCVHLPTTDSFHYHAKPSLVCLRRKVN</sequence>
<reference evidence="2" key="1">
    <citation type="journal article" date="2023" name="Mol. Phylogenet. Evol.">
        <title>Genome-scale phylogeny and comparative genomics of the fungal order Sordariales.</title>
        <authorList>
            <person name="Hensen N."/>
            <person name="Bonometti L."/>
            <person name="Westerberg I."/>
            <person name="Brannstrom I.O."/>
            <person name="Guillou S."/>
            <person name="Cros-Aarteil S."/>
            <person name="Calhoun S."/>
            <person name="Haridas S."/>
            <person name="Kuo A."/>
            <person name="Mondo S."/>
            <person name="Pangilinan J."/>
            <person name="Riley R."/>
            <person name="LaButti K."/>
            <person name="Andreopoulos B."/>
            <person name="Lipzen A."/>
            <person name="Chen C."/>
            <person name="Yan M."/>
            <person name="Daum C."/>
            <person name="Ng V."/>
            <person name="Clum A."/>
            <person name="Steindorff A."/>
            <person name="Ohm R.A."/>
            <person name="Martin F."/>
            <person name="Silar P."/>
            <person name="Natvig D.O."/>
            <person name="Lalanne C."/>
            <person name="Gautier V."/>
            <person name="Ament-Velasquez S.L."/>
            <person name="Kruys A."/>
            <person name="Hutchinson M.I."/>
            <person name="Powell A.J."/>
            <person name="Barry K."/>
            <person name="Miller A.N."/>
            <person name="Grigoriev I.V."/>
            <person name="Debuchy R."/>
            <person name="Gladieux P."/>
            <person name="Hiltunen Thoren M."/>
            <person name="Johannesson H."/>
        </authorList>
    </citation>
    <scope>NUCLEOTIDE SEQUENCE</scope>
    <source>
        <strain evidence="2">CBS 731.68</strain>
    </source>
</reference>
<gene>
    <name evidence="2" type="ORF">N657DRAFT_305573</name>
</gene>
<feature type="compositionally biased region" description="Polar residues" evidence="1">
    <location>
        <begin position="106"/>
        <end position="117"/>
    </location>
</feature>
<dbReference type="EMBL" id="MU853225">
    <property type="protein sequence ID" value="KAK4126360.1"/>
    <property type="molecule type" value="Genomic_DNA"/>
</dbReference>
<dbReference type="GeneID" id="87823472"/>
<comment type="caution">
    <text evidence="2">The sequence shown here is derived from an EMBL/GenBank/DDBJ whole genome shotgun (WGS) entry which is preliminary data.</text>
</comment>
<dbReference type="Proteomes" id="UP001302602">
    <property type="component" value="Unassembled WGS sequence"/>
</dbReference>
<dbReference type="RefSeq" id="XP_062650131.1">
    <property type="nucleotide sequence ID" value="XM_062786704.1"/>
</dbReference>
<evidence type="ECO:0000313" key="3">
    <source>
        <dbReference type="Proteomes" id="UP001302602"/>
    </source>
</evidence>
<evidence type="ECO:0000313" key="2">
    <source>
        <dbReference type="EMBL" id="KAK4126360.1"/>
    </source>
</evidence>
<feature type="region of interest" description="Disordered" evidence="1">
    <location>
        <begin position="103"/>
        <end position="152"/>
    </location>
</feature>